<sequence>MGDSNVGLRGRLDDPPYDMASAAVAAPVWNSPSQHAHAGLNMNSSRYDEHGESGLGHGSAEQHGCARGSGGSEAAPDLAPPIDARDGAEECYRTVCQADVGCKWMQFTPEMLSSNVFSGLLLQDLDKGTTITLSPDPAAAHCSRNMPSWQIPVKRHAEGDVRGYDFSPLRNYLHYTAGDTLAFRRDPSGPHRYFVRLASAEGPETHIAKDVDMDVYEEKDTDHSEEEEDEEEEDEEEEDEEEEDEEEEDEEEEDEEEEDEEEEDVEEEDVEEEDEEEEDDEEEGEEEEEEDWLELERRQQQKNAARDKKQQAVSRRRKPAMPRRLLRVSQQKGLPAGCCSKALVLSDVTESRIQFTKAMLSTVFKGLRQGLSVTEFTLSPDPEDRGQQQQGGQQQQPPWKLTVGRYGTSIYGVGAESVRSMFQYFNCEVGTTLTFRQDSNGQPHCYFIRRASAAPAARGPLAPLKRALKKPGGRGTAPQREAAAAEAHTTRRRRRQPPHTRAAEPGCFKRVVSRTMETRGVMEVMSGVLFEDLREDPSITHITITVDLQGPRQAEQRLNPQPSYQIDVRRYGERTICCRGFRKIQAQLGYKVGDTLVFCRDPNDSSGPHRYFVRLMPRPGTGEAPAAAEALPVSNTQPQPAPPQPAPPQHAPPQPAPPQPAPPQHAPPQHAPPQPAPPQPAPPQPAPPQPAPPQHAPPQPAPPQPAPPQPAPPQPAPPQHAPPQPAPPQPAPPQPAPPQPAPPQPAPPQPAPPQ</sequence>
<evidence type="ECO:0000313" key="3">
    <source>
        <dbReference type="Proteomes" id="UP001054857"/>
    </source>
</evidence>
<feature type="compositionally biased region" description="Low complexity" evidence="1">
    <location>
        <begin position="476"/>
        <end position="487"/>
    </location>
</feature>
<feature type="region of interest" description="Disordered" evidence="1">
    <location>
        <begin position="376"/>
        <end position="401"/>
    </location>
</feature>
<dbReference type="PANTHER" id="PTHR48147">
    <property type="entry name" value="PROTEIN CBG23787"/>
    <property type="match status" value="1"/>
</dbReference>
<feature type="compositionally biased region" description="Basic and acidic residues" evidence="1">
    <location>
        <begin position="294"/>
        <end position="310"/>
    </location>
</feature>
<evidence type="ECO:0000313" key="2">
    <source>
        <dbReference type="EMBL" id="GFR47927.1"/>
    </source>
</evidence>
<evidence type="ECO:0000256" key="1">
    <source>
        <dbReference type="SAM" id="MobiDB-lite"/>
    </source>
</evidence>
<keyword evidence="3" id="KW-1185">Reference proteome</keyword>
<name>A0AAD3DVJ7_9CHLO</name>
<feature type="compositionally biased region" description="Basic residues" evidence="1">
    <location>
        <begin position="314"/>
        <end position="326"/>
    </location>
</feature>
<dbReference type="PANTHER" id="PTHR48147:SF3">
    <property type="entry name" value="MYELIN TRANSCRIPTION FACTOR 1-LIKE PROTEIN"/>
    <property type="match status" value="1"/>
</dbReference>
<feature type="compositionally biased region" description="Basic and acidic residues" evidence="1">
    <location>
        <begin position="205"/>
        <end position="222"/>
    </location>
</feature>
<feature type="region of interest" description="Disordered" evidence="1">
    <location>
        <begin position="600"/>
        <end position="754"/>
    </location>
</feature>
<feature type="region of interest" description="Disordered" evidence="1">
    <location>
        <begin position="35"/>
        <end position="82"/>
    </location>
</feature>
<feature type="compositionally biased region" description="Low complexity" evidence="1">
    <location>
        <begin position="387"/>
        <end position="396"/>
    </location>
</feature>
<feature type="compositionally biased region" description="Low complexity" evidence="1">
    <location>
        <begin position="619"/>
        <end position="630"/>
    </location>
</feature>
<protein>
    <submittedName>
        <fullName evidence="2">Uncharacterized protein</fullName>
    </submittedName>
</protein>
<feature type="non-terminal residue" evidence="2">
    <location>
        <position position="754"/>
    </location>
</feature>
<dbReference type="Proteomes" id="UP001054857">
    <property type="component" value="Unassembled WGS sequence"/>
</dbReference>
<dbReference type="EMBL" id="BMAR01000021">
    <property type="protein sequence ID" value="GFR47927.1"/>
    <property type="molecule type" value="Genomic_DNA"/>
</dbReference>
<accession>A0AAD3DVJ7</accession>
<feature type="compositionally biased region" description="Pro residues" evidence="1">
    <location>
        <begin position="639"/>
        <end position="754"/>
    </location>
</feature>
<comment type="caution">
    <text evidence="2">The sequence shown here is derived from an EMBL/GenBank/DDBJ whole genome shotgun (WGS) entry which is preliminary data.</text>
</comment>
<feature type="region of interest" description="Disordered" evidence="1">
    <location>
        <begin position="468"/>
        <end position="505"/>
    </location>
</feature>
<feature type="compositionally biased region" description="Acidic residues" evidence="1">
    <location>
        <begin position="223"/>
        <end position="293"/>
    </location>
</feature>
<reference evidence="2 3" key="1">
    <citation type="journal article" date="2021" name="Sci. Rep.">
        <title>Genome sequencing of the multicellular alga Astrephomene provides insights into convergent evolution of germ-soma differentiation.</title>
        <authorList>
            <person name="Yamashita S."/>
            <person name="Yamamoto K."/>
            <person name="Matsuzaki R."/>
            <person name="Suzuki S."/>
            <person name="Yamaguchi H."/>
            <person name="Hirooka S."/>
            <person name="Minakuchi Y."/>
            <person name="Miyagishima S."/>
            <person name="Kawachi M."/>
            <person name="Toyoda A."/>
            <person name="Nozaki H."/>
        </authorList>
    </citation>
    <scope>NUCLEOTIDE SEQUENCE [LARGE SCALE GENOMIC DNA]</scope>
    <source>
        <strain evidence="2 3">NIES-4017</strain>
    </source>
</reference>
<feature type="region of interest" description="Disordered" evidence="1">
    <location>
        <begin position="205"/>
        <end position="330"/>
    </location>
</feature>
<organism evidence="2 3">
    <name type="scientific">Astrephomene gubernaculifera</name>
    <dbReference type="NCBI Taxonomy" id="47775"/>
    <lineage>
        <taxon>Eukaryota</taxon>
        <taxon>Viridiplantae</taxon>
        <taxon>Chlorophyta</taxon>
        <taxon>core chlorophytes</taxon>
        <taxon>Chlorophyceae</taxon>
        <taxon>CS clade</taxon>
        <taxon>Chlamydomonadales</taxon>
        <taxon>Astrephomenaceae</taxon>
        <taxon>Astrephomene</taxon>
    </lineage>
</organism>
<gene>
    <name evidence="2" type="ORF">Agub_g9730</name>
</gene>
<dbReference type="AlphaFoldDB" id="A0AAD3DVJ7"/>
<proteinExistence type="predicted"/>